<dbReference type="InterPro" id="IPR001173">
    <property type="entry name" value="Glyco_trans_2-like"/>
</dbReference>
<evidence type="ECO:0000256" key="2">
    <source>
        <dbReference type="ARBA" id="ARBA00006739"/>
    </source>
</evidence>
<protein>
    <submittedName>
        <fullName evidence="6">Glycosyltransferase</fullName>
    </submittedName>
</protein>
<feature type="domain" description="Glycosyltransferase 2-like" evidence="5">
    <location>
        <begin position="11"/>
        <end position="127"/>
    </location>
</feature>
<dbReference type="SUPFAM" id="SSF53448">
    <property type="entry name" value="Nucleotide-diphospho-sugar transferases"/>
    <property type="match status" value="1"/>
</dbReference>
<evidence type="ECO:0000256" key="4">
    <source>
        <dbReference type="ARBA" id="ARBA00022679"/>
    </source>
</evidence>
<dbReference type="PANTHER" id="PTHR43179">
    <property type="entry name" value="RHAMNOSYLTRANSFERASE WBBL"/>
    <property type="match status" value="1"/>
</dbReference>
<dbReference type="Pfam" id="PF00535">
    <property type="entry name" value="Glycos_transf_2"/>
    <property type="match status" value="1"/>
</dbReference>
<comment type="pathway">
    <text evidence="1">Cell wall biogenesis; cell wall polysaccharide biosynthesis.</text>
</comment>
<dbReference type="eggNOG" id="COG1216">
    <property type="taxonomic scope" value="Bacteria"/>
</dbReference>
<proteinExistence type="inferred from homology"/>
<keyword evidence="3" id="KW-0328">Glycosyltransferase</keyword>
<dbReference type="Proteomes" id="UP000051236">
    <property type="component" value="Unassembled WGS sequence"/>
</dbReference>
<evidence type="ECO:0000313" key="6">
    <source>
        <dbReference type="EMBL" id="KRM34972.1"/>
    </source>
</evidence>
<gene>
    <name evidence="6" type="ORF">FC83_GL001908</name>
</gene>
<dbReference type="PATRIC" id="fig|1423734.3.peg.1930"/>
<evidence type="ECO:0000313" key="7">
    <source>
        <dbReference type="Proteomes" id="UP000051236"/>
    </source>
</evidence>
<reference evidence="6 7" key="1">
    <citation type="journal article" date="2015" name="Genome Announc.">
        <title>Expanding the biotechnology potential of lactobacilli through comparative genomics of 213 strains and associated genera.</title>
        <authorList>
            <person name="Sun Z."/>
            <person name="Harris H.M."/>
            <person name="McCann A."/>
            <person name="Guo C."/>
            <person name="Argimon S."/>
            <person name="Zhang W."/>
            <person name="Yang X."/>
            <person name="Jeffery I.B."/>
            <person name="Cooney J.C."/>
            <person name="Kagawa T.F."/>
            <person name="Liu W."/>
            <person name="Song Y."/>
            <person name="Salvetti E."/>
            <person name="Wrobel A."/>
            <person name="Rasinkangas P."/>
            <person name="Parkhill J."/>
            <person name="Rea M.C."/>
            <person name="O'Sullivan O."/>
            <person name="Ritari J."/>
            <person name="Douillard F.P."/>
            <person name="Paul Ross R."/>
            <person name="Yang R."/>
            <person name="Briner A.E."/>
            <person name="Felis G.E."/>
            <person name="de Vos W.M."/>
            <person name="Barrangou R."/>
            <person name="Klaenhammer T.R."/>
            <person name="Caufield P.W."/>
            <person name="Cui Y."/>
            <person name="Zhang H."/>
            <person name="O'Toole P.W."/>
        </authorList>
    </citation>
    <scope>NUCLEOTIDE SEQUENCE [LARGE SCALE GENOMIC DNA]</scope>
    <source>
        <strain evidence="6 7">DSM 18527</strain>
    </source>
</reference>
<organism evidence="6 7">
    <name type="scientific">Agrilactobacillus composti DSM 18527 = JCM 14202</name>
    <dbReference type="NCBI Taxonomy" id="1423734"/>
    <lineage>
        <taxon>Bacteria</taxon>
        <taxon>Bacillati</taxon>
        <taxon>Bacillota</taxon>
        <taxon>Bacilli</taxon>
        <taxon>Lactobacillales</taxon>
        <taxon>Lactobacillaceae</taxon>
        <taxon>Agrilactobacillus</taxon>
    </lineage>
</organism>
<dbReference type="STRING" id="1423734.FC83_GL001908"/>
<keyword evidence="7" id="KW-1185">Reference proteome</keyword>
<evidence type="ECO:0000259" key="5">
    <source>
        <dbReference type="Pfam" id="PF00535"/>
    </source>
</evidence>
<dbReference type="Gene3D" id="3.90.550.10">
    <property type="entry name" value="Spore Coat Polysaccharide Biosynthesis Protein SpsA, Chain A"/>
    <property type="match status" value="1"/>
</dbReference>
<evidence type="ECO:0000256" key="3">
    <source>
        <dbReference type="ARBA" id="ARBA00022676"/>
    </source>
</evidence>
<dbReference type="AlphaFoldDB" id="X0QR14"/>
<accession>X0QR14</accession>
<dbReference type="InterPro" id="IPR029044">
    <property type="entry name" value="Nucleotide-diphossugar_trans"/>
</dbReference>
<dbReference type="CDD" id="cd04185">
    <property type="entry name" value="GT_2_like_b"/>
    <property type="match status" value="1"/>
</dbReference>
<sequence>MNKLANLKVTAVIVTFNKIELFKECLAAIRAQTTPVSHIVVVDNHSSDDTPNYLAAQSDIINYRTAKNLGGAGGFNTGMKQFMTQTQDDLVWIMDDDTIPEPTALEELLAGANIAPDFGFLCSNVKWTDNNPTLMNIPNVDRTGWNDIAEKGLIKVESASFVSVMIPRTVVAQIGYPITDFFIWGDDLEYTLRITTTVLHKAAYFVPDSICIHKMGSNGRVDILTEKDPNRLNRFYYNYRNLYYISKKQGGRYFARHILASIYTLLRVPFKSPNKRAKRMGLILKGLFAGIVFHPNVEFPKD</sequence>
<dbReference type="PANTHER" id="PTHR43179:SF12">
    <property type="entry name" value="GALACTOFURANOSYLTRANSFERASE GLFT2"/>
    <property type="match status" value="1"/>
</dbReference>
<name>X0QR14_9LACO</name>
<dbReference type="EMBL" id="AZGA01000019">
    <property type="protein sequence ID" value="KRM34972.1"/>
    <property type="molecule type" value="Genomic_DNA"/>
</dbReference>
<comment type="similarity">
    <text evidence="2">Belongs to the glycosyltransferase 2 family.</text>
</comment>
<dbReference type="GO" id="GO:0016757">
    <property type="term" value="F:glycosyltransferase activity"/>
    <property type="evidence" value="ECO:0007669"/>
    <property type="project" value="UniProtKB-KW"/>
</dbReference>
<evidence type="ECO:0000256" key="1">
    <source>
        <dbReference type="ARBA" id="ARBA00004776"/>
    </source>
</evidence>
<keyword evidence="4 6" id="KW-0808">Transferase</keyword>
<comment type="caution">
    <text evidence="6">The sequence shown here is derived from an EMBL/GenBank/DDBJ whole genome shotgun (WGS) entry which is preliminary data.</text>
</comment>